<protein>
    <submittedName>
        <fullName evidence="1">Uncharacterized protein</fullName>
    </submittedName>
</protein>
<keyword evidence="2" id="KW-1185">Reference proteome</keyword>
<sequence>MSEAPLEKYSAEEWNHIRKRFFNSILNDTEIAKLGQNVGVSWPFKGAGETASKYIEYDFEELKSVPGLIGKPRRIRILMDILRETLAFDDPFSDMVDTVESESEEDDTFERILAKLEIPPSYPSEFVHFAAGTRELLKNEDITTLIEIIHFGQKIARNVVVGGDLKTFLNGLAHKDEVGIAKHLPYRRSIRGLHLAEAIGLIARDLPEAAQLHLLQQAETSLTDEEKTVLSKASDLNIEAAIKAAVEQVAKVSEWFTAEASDLKQTFSTGGSPERYFIMINDPRRERMALQLAKLQIGINDSKKTGFLGKLFGR</sequence>
<gene>
    <name evidence="1" type="ORF">QEH59_08895</name>
</gene>
<name>A0ABU1ALA8_9BACT</name>
<evidence type="ECO:0000313" key="1">
    <source>
        <dbReference type="EMBL" id="MDQ8194541.1"/>
    </source>
</evidence>
<dbReference type="Proteomes" id="UP001243717">
    <property type="component" value="Unassembled WGS sequence"/>
</dbReference>
<reference evidence="1 2" key="1">
    <citation type="submission" date="2023-04" db="EMBL/GenBank/DDBJ databases">
        <title>A novel bacteria isolated from coastal sediment.</title>
        <authorList>
            <person name="Liu X.-J."/>
            <person name="Du Z.-J."/>
        </authorList>
    </citation>
    <scope>NUCLEOTIDE SEQUENCE [LARGE SCALE GENOMIC DNA]</scope>
    <source>
        <strain evidence="1 2">SDUM461004</strain>
    </source>
</reference>
<dbReference type="EMBL" id="JARXIC010000012">
    <property type="protein sequence ID" value="MDQ8194541.1"/>
    <property type="molecule type" value="Genomic_DNA"/>
</dbReference>
<evidence type="ECO:0000313" key="2">
    <source>
        <dbReference type="Proteomes" id="UP001243717"/>
    </source>
</evidence>
<organism evidence="1 2">
    <name type="scientific">Thalassobacterium sedimentorum</name>
    <dbReference type="NCBI Taxonomy" id="3041258"/>
    <lineage>
        <taxon>Bacteria</taxon>
        <taxon>Pseudomonadati</taxon>
        <taxon>Verrucomicrobiota</taxon>
        <taxon>Opitutia</taxon>
        <taxon>Puniceicoccales</taxon>
        <taxon>Coraliomargaritaceae</taxon>
        <taxon>Thalassobacterium</taxon>
    </lineage>
</organism>
<proteinExistence type="predicted"/>
<dbReference type="RefSeq" id="WP_308985010.1">
    <property type="nucleotide sequence ID" value="NZ_JARXIC010000012.1"/>
</dbReference>
<accession>A0ABU1ALA8</accession>
<comment type="caution">
    <text evidence="1">The sequence shown here is derived from an EMBL/GenBank/DDBJ whole genome shotgun (WGS) entry which is preliminary data.</text>
</comment>